<dbReference type="SUPFAM" id="SSF75217">
    <property type="entry name" value="alpha/beta knot"/>
    <property type="match status" value="1"/>
</dbReference>
<name>A0A1H8CV00_9BURK</name>
<evidence type="ECO:0000256" key="8">
    <source>
        <dbReference type="ARBA" id="ARBA00022679"/>
    </source>
</evidence>
<dbReference type="Proteomes" id="UP000199531">
    <property type="component" value="Unassembled WGS sequence"/>
</dbReference>
<evidence type="ECO:0000256" key="2">
    <source>
        <dbReference type="ARBA" id="ARBA00005528"/>
    </source>
</evidence>
<comment type="catalytic activity">
    <reaction evidence="11 12">
        <text>uridine(1498) in 16S rRNA + S-adenosyl-L-methionine = N(3)-methyluridine(1498) in 16S rRNA + S-adenosyl-L-homocysteine + H(+)</text>
        <dbReference type="Rhea" id="RHEA:42920"/>
        <dbReference type="Rhea" id="RHEA-COMP:10283"/>
        <dbReference type="Rhea" id="RHEA-COMP:10284"/>
        <dbReference type="ChEBI" id="CHEBI:15378"/>
        <dbReference type="ChEBI" id="CHEBI:57856"/>
        <dbReference type="ChEBI" id="CHEBI:59789"/>
        <dbReference type="ChEBI" id="CHEBI:65315"/>
        <dbReference type="ChEBI" id="CHEBI:74502"/>
        <dbReference type="EC" id="2.1.1.193"/>
    </reaction>
</comment>
<evidence type="ECO:0000256" key="7">
    <source>
        <dbReference type="ARBA" id="ARBA00022603"/>
    </source>
</evidence>
<dbReference type="STRING" id="1121117.SAMN02745977_00063"/>
<dbReference type="InterPro" id="IPR006700">
    <property type="entry name" value="RsmE"/>
</dbReference>
<evidence type="ECO:0000256" key="10">
    <source>
        <dbReference type="ARBA" id="ARBA00025699"/>
    </source>
</evidence>
<keyword evidence="9 12" id="KW-0949">S-adenosyl-L-methionine</keyword>
<dbReference type="RefSeq" id="WP_091812692.1">
    <property type="nucleotide sequence ID" value="NZ_FOCW01000001.1"/>
</dbReference>
<dbReference type="Gene3D" id="3.40.1280.10">
    <property type="match status" value="1"/>
</dbReference>
<dbReference type="Pfam" id="PF04452">
    <property type="entry name" value="Methyltrans_RNA"/>
    <property type="match status" value="1"/>
</dbReference>
<dbReference type="EC" id="2.1.1.193" evidence="3 12"/>
<evidence type="ECO:0000256" key="9">
    <source>
        <dbReference type="ARBA" id="ARBA00022691"/>
    </source>
</evidence>
<dbReference type="Gene3D" id="2.40.240.20">
    <property type="entry name" value="Hypothetical PUA domain-like, domain 1"/>
    <property type="match status" value="1"/>
</dbReference>
<reference evidence="14 15" key="1">
    <citation type="submission" date="2016-10" db="EMBL/GenBank/DDBJ databases">
        <authorList>
            <person name="de Groot N.N."/>
        </authorList>
    </citation>
    <scope>NUCLEOTIDE SEQUENCE [LARGE SCALE GENOMIC DNA]</scope>
    <source>
        <strain evidence="14 15">DSM 15123</strain>
    </source>
</reference>
<evidence type="ECO:0000256" key="4">
    <source>
        <dbReference type="ARBA" id="ARBA00013673"/>
    </source>
</evidence>
<evidence type="ECO:0000256" key="3">
    <source>
        <dbReference type="ARBA" id="ARBA00012328"/>
    </source>
</evidence>
<dbReference type="InterPro" id="IPR029028">
    <property type="entry name" value="Alpha/beta_knot_MTases"/>
</dbReference>
<keyword evidence="8 12" id="KW-0808">Transferase</keyword>
<protein>
    <recommendedName>
        <fullName evidence="4 12">Ribosomal RNA small subunit methyltransferase E</fullName>
        <ecNumber evidence="3 12">2.1.1.193</ecNumber>
    </recommendedName>
</protein>
<dbReference type="PANTHER" id="PTHR30027">
    <property type="entry name" value="RIBOSOMAL RNA SMALL SUBUNIT METHYLTRANSFERASE E"/>
    <property type="match status" value="1"/>
</dbReference>
<keyword evidence="7 12" id="KW-0489">Methyltransferase</keyword>
<comment type="similarity">
    <text evidence="2 12">Belongs to the RNA methyltransferase RsmE family.</text>
</comment>
<evidence type="ECO:0000256" key="5">
    <source>
        <dbReference type="ARBA" id="ARBA00022490"/>
    </source>
</evidence>
<keyword evidence="5 12" id="KW-0963">Cytoplasm</keyword>
<evidence type="ECO:0000256" key="11">
    <source>
        <dbReference type="ARBA" id="ARBA00047944"/>
    </source>
</evidence>
<dbReference type="CDD" id="cd18084">
    <property type="entry name" value="RsmE-like"/>
    <property type="match status" value="1"/>
</dbReference>
<dbReference type="PANTHER" id="PTHR30027:SF3">
    <property type="entry name" value="16S RRNA (URACIL(1498)-N(3))-METHYLTRANSFERASE"/>
    <property type="match status" value="1"/>
</dbReference>
<keyword evidence="6 12" id="KW-0698">rRNA processing</keyword>
<evidence type="ECO:0000256" key="6">
    <source>
        <dbReference type="ARBA" id="ARBA00022552"/>
    </source>
</evidence>
<evidence type="ECO:0000313" key="15">
    <source>
        <dbReference type="Proteomes" id="UP000199531"/>
    </source>
</evidence>
<dbReference type="GO" id="GO:0005737">
    <property type="term" value="C:cytoplasm"/>
    <property type="evidence" value="ECO:0007669"/>
    <property type="project" value="UniProtKB-SubCell"/>
</dbReference>
<dbReference type="EMBL" id="FOCW01000001">
    <property type="protein sequence ID" value="SEM98816.1"/>
    <property type="molecule type" value="Genomic_DNA"/>
</dbReference>
<organism evidence="14 15">
    <name type="scientific">Brachymonas denitrificans DSM 15123</name>
    <dbReference type="NCBI Taxonomy" id="1121117"/>
    <lineage>
        <taxon>Bacteria</taxon>
        <taxon>Pseudomonadati</taxon>
        <taxon>Pseudomonadota</taxon>
        <taxon>Betaproteobacteria</taxon>
        <taxon>Burkholderiales</taxon>
        <taxon>Comamonadaceae</taxon>
        <taxon>Brachymonas</taxon>
    </lineage>
</organism>
<dbReference type="NCBIfam" id="NF008692">
    <property type="entry name" value="PRK11713.1-5"/>
    <property type="match status" value="1"/>
</dbReference>
<dbReference type="NCBIfam" id="TIGR00046">
    <property type="entry name" value="RsmE family RNA methyltransferase"/>
    <property type="match status" value="1"/>
</dbReference>
<evidence type="ECO:0000256" key="1">
    <source>
        <dbReference type="ARBA" id="ARBA00004496"/>
    </source>
</evidence>
<dbReference type="InterPro" id="IPR029026">
    <property type="entry name" value="tRNA_m1G_MTases_N"/>
</dbReference>
<evidence type="ECO:0000313" key="14">
    <source>
        <dbReference type="EMBL" id="SEM98816.1"/>
    </source>
</evidence>
<evidence type="ECO:0000256" key="12">
    <source>
        <dbReference type="PIRNR" id="PIRNR015601"/>
    </source>
</evidence>
<accession>A0A1H8CV00</accession>
<comment type="function">
    <text evidence="10 12">Specifically methylates the N3 position of the uracil ring of uridine 1498 (m3U1498) in 16S rRNA. Acts on the fully assembled 30S ribosomal subunit.</text>
</comment>
<gene>
    <name evidence="14" type="ORF">SAMN02745977_00063</name>
</gene>
<comment type="subcellular location">
    <subcellularLocation>
        <location evidence="1 12">Cytoplasm</location>
    </subcellularLocation>
</comment>
<proteinExistence type="inferred from homology"/>
<dbReference type="AlphaFoldDB" id="A0A1H8CV00"/>
<dbReference type="PIRSF" id="PIRSF015601">
    <property type="entry name" value="MTase_slr0722"/>
    <property type="match status" value="1"/>
</dbReference>
<evidence type="ECO:0000259" key="13">
    <source>
        <dbReference type="Pfam" id="PF04452"/>
    </source>
</evidence>
<dbReference type="OrthoDB" id="9815641at2"/>
<dbReference type="InterPro" id="IPR046886">
    <property type="entry name" value="RsmE_MTase_dom"/>
</dbReference>
<keyword evidence="15" id="KW-1185">Reference proteome</keyword>
<feature type="domain" description="Ribosomal RNA small subunit methyltransferase E methyltransferase" evidence="13">
    <location>
        <begin position="86"/>
        <end position="251"/>
    </location>
</feature>
<dbReference type="GO" id="GO:0070042">
    <property type="term" value="F:rRNA (uridine-N3-)-methyltransferase activity"/>
    <property type="evidence" value="ECO:0007669"/>
    <property type="project" value="TreeGrafter"/>
</dbReference>
<dbReference type="InterPro" id="IPR015947">
    <property type="entry name" value="PUA-like_sf"/>
</dbReference>
<sequence length="254" mass="27052">MPRFHCPVPLAEGDTLSLPAGAARHVQVLRMQPGDAITLFHGGLAAHLLAGQPRPSYAQGSFEAVITRMGRSEVEVRVGAQHDVNESPVPRVHLLSGVPANDRMDWLVEKAAELGVASIRPLMTERSVLRLKGERAEKKQAHWQAVAVSACEQSGRTRVPEVHPVSTLAEGVQGADKSAMRWVLSLSEGSQPLAALLQAGMPEDVYLLSGPEGGLSTAEEALAIAQGFLPLSLGRHVLRAETAPLAALACLMLR</sequence>
<dbReference type="GO" id="GO:0070475">
    <property type="term" value="P:rRNA base methylation"/>
    <property type="evidence" value="ECO:0007669"/>
    <property type="project" value="TreeGrafter"/>
</dbReference>
<dbReference type="SUPFAM" id="SSF88697">
    <property type="entry name" value="PUA domain-like"/>
    <property type="match status" value="1"/>
</dbReference>